<keyword evidence="2" id="KW-0175">Coiled coil</keyword>
<dbReference type="GO" id="GO:0030313">
    <property type="term" value="C:cell envelope"/>
    <property type="evidence" value="ECO:0007669"/>
    <property type="project" value="UniProtKB-SubCell"/>
</dbReference>
<evidence type="ECO:0000256" key="2">
    <source>
        <dbReference type="ARBA" id="ARBA00023054"/>
    </source>
</evidence>
<evidence type="ECO:0000313" key="5">
    <source>
        <dbReference type="EMBL" id="QOS41170.1"/>
    </source>
</evidence>
<evidence type="ECO:0000313" key="4">
    <source>
        <dbReference type="EMBL" id="MBB5218915.1"/>
    </source>
</evidence>
<gene>
    <name evidence="5" type="ORF">DYE49_12215</name>
    <name evidence="4" type="ORF">HNP77_001284</name>
</gene>
<keyword evidence="6" id="KW-1185">Reference proteome</keyword>
<dbReference type="SUPFAM" id="SSF111369">
    <property type="entry name" value="HlyD-like secretion proteins"/>
    <property type="match status" value="1"/>
</dbReference>
<proteinExistence type="predicted"/>
<sequence>MKRKQKIKIAVFSMAGLAAVIVVLFAARSFLAEDDISNVTYRVRQEKYENVIDVAGVVSAAQEQTLQALSDGTVVGVFVKQGDHVKKGDIIIQLDDTTQQYNLAKHDYEMETTRISGSKKELALKETERLSLVQKIAERKVMATFDGIIADIDVAVGDSLEAKDSVGTLVDVSYLLADVEIAETDVSKLSVGQTVEFTFPAHSGLITGYVVGWPAIGEVTSRGATVVNAKLRIDSPYPEEILPNFSFSGKIKISPDENFLIVEKYAVARDGKEAYVVKKSSDEKIKVTVRPYDVEYVRIESGDIKAGDILKAQSSAEKSGQQRGMNMKNKNSKNNTNTKNSPGAGGPPPGGF</sequence>
<evidence type="ECO:0000256" key="3">
    <source>
        <dbReference type="SAM" id="MobiDB-lite"/>
    </source>
</evidence>
<dbReference type="RefSeq" id="WP_184652355.1">
    <property type="nucleotide sequence ID" value="NZ_JACHFR010000002.1"/>
</dbReference>
<reference evidence="4 6" key="2">
    <citation type="submission" date="2020-08" db="EMBL/GenBank/DDBJ databases">
        <title>Genomic Encyclopedia of Type Strains, Phase IV (KMG-IV): sequencing the most valuable type-strain genomes for metagenomic binning, comparative biology and taxonomic classification.</title>
        <authorList>
            <person name="Goeker M."/>
        </authorList>
    </citation>
    <scope>NUCLEOTIDE SEQUENCE [LARGE SCALE GENOMIC DNA]</scope>
    <source>
        <strain evidence="4 6">DSM 103679</strain>
    </source>
</reference>
<organism evidence="4 6">
    <name type="scientific">Treponema rectale</name>
    <dbReference type="NCBI Taxonomy" id="744512"/>
    <lineage>
        <taxon>Bacteria</taxon>
        <taxon>Pseudomonadati</taxon>
        <taxon>Spirochaetota</taxon>
        <taxon>Spirochaetia</taxon>
        <taxon>Spirochaetales</taxon>
        <taxon>Treponemataceae</taxon>
        <taxon>Treponema</taxon>
    </lineage>
</organism>
<feature type="region of interest" description="Disordered" evidence="3">
    <location>
        <begin position="310"/>
        <end position="352"/>
    </location>
</feature>
<reference evidence="5 7" key="1">
    <citation type="submission" date="2018-08" db="EMBL/GenBank/DDBJ databases">
        <title>The first complete genome of Treponema rectale (CHPAT), a commensal spirochete of the bovine rectum.</title>
        <authorList>
            <person name="Staton G.J."/>
            <person name="Clegg S.R."/>
            <person name="Carter S.D."/>
            <person name="Radford A.D."/>
            <person name="Darby A."/>
            <person name="Hall N."/>
            <person name="Birtles R.J."/>
            <person name="Evans N.J."/>
        </authorList>
    </citation>
    <scope>NUCLEOTIDE SEQUENCE [LARGE SCALE GENOMIC DNA]</scope>
    <source>
        <strain evidence="5 7">CHPA</strain>
    </source>
</reference>
<comment type="subcellular location">
    <subcellularLocation>
        <location evidence="1">Cell envelope</location>
    </subcellularLocation>
</comment>
<name>A0A840SDS8_9SPIR</name>
<dbReference type="AlphaFoldDB" id="A0A840SDS8"/>
<evidence type="ECO:0000256" key="1">
    <source>
        <dbReference type="ARBA" id="ARBA00004196"/>
    </source>
</evidence>
<dbReference type="Proteomes" id="UP000578697">
    <property type="component" value="Unassembled WGS sequence"/>
</dbReference>
<evidence type="ECO:0000313" key="6">
    <source>
        <dbReference type="Proteomes" id="UP000578697"/>
    </source>
</evidence>
<dbReference type="PANTHER" id="PTHR32347:SF14">
    <property type="entry name" value="EFFLUX SYSTEM COMPONENT YKNX-RELATED"/>
    <property type="match status" value="1"/>
</dbReference>
<feature type="compositionally biased region" description="Low complexity" evidence="3">
    <location>
        <begin position="325"/>
        <end position="342"/>
    </location>
</feature>
<dbReference type="KEGG" id="trc:DYE49_12215"/>
<evidence type="ECO:0000313" key="7">
    <source>
        <dbReference type="Proteomes" id="UP000593591"/>
    </source>
</evidence>
<dbReference type="Gene3D" id="2.40.30.170">
    <property type="match status" value="1"/>
</dbReference>
<dbReference type="Proteomes" id="UP000593591">
    <property type="component" value="Chromosome"/>
</dbReference>
<dbReference type="Gene3D" id="2.40.50.100">
    <property type="match status" value="1"/>
</dbReference>
<dbReference type="EMBL" id="JACHFR010000002">
    <property type="protein sequence ID" value="MBB5218915.1"/>
    <property type="molecule type" value="Genomic_DNA"/>
</dbReference>
<feature type="compositionally biased region" description="Polar residues" evidence="3">
    <location>
        <begin position="312"/>
        <end position="324"/>
    </location>
</feature>
<accession>A0A840SDS8</accession>
<dbReference type="EMBL" id="CP031517">
    <property type="protein sequence ID" value="QOS41170.1"/>
    <property type="molecule type" value="Genomic_DNA"/>
</dbReference>
<protein>
    <submittedName>
        <fullName evidence="5">Biotin/lipoyl-binding protein</fullName>
    </submittedName>
    <submittedName>
        <fullName evidence="4">Multidrug efflux pump subunit AcrA (Membrane-fusion protein)</fullName>
    </submittedName>
</protein>
<dbReference type="InterPro" id="IPR050465">
    <property type="entry name" value="UPF0194_transport"/>
</dbReference>
<dbReference type="PANTHER" id="PTHR32347">
    <property type="entry name" value="EFFLUX SYSTEM COMPONENT YKNX-RELATED"/>
    <property type="match status" value="1"/>
</dbReference>